<evidence type="ECO:0000256" key="1">
    <source>
        <dbReference type="ARBA" id="ARBA00005254"/>
    </source>
</evidence>
<evidence type="ECO:0000313" key="5">
    <source>
        <dbReference type="Proteomes" id="UP000275024"/>
    </source>
</evidence>
<proteinExistence type="inferred from homology"/>
<dbReference type="NCBIfam" id="NF004796">
    <property type="entry name" value="PRK06144.1"/>
    <property type="match status" value="1"/>
</dbReference>
<dbReference type="Pfam" id="PF00378">
    <property type="entry name" value="ECH_1"/>
    <property type="match status" value="1"/>
</dbReference>
<dbReference type="Proteomes" id="UP000275024">
    <property type="component" value="Unassembled WGS sequence"/>
</dbReference>
<organism evidence="2 5">
    <name type="scientific">Streptomyces radicis</name>
    <dbReference type="NCBI Taxonomy" id="1750517"/>
    <lineage>
        <taxon>Bacteria</taxon>
        <taxon>Bacillati</taxon>
        <taxon>Actinomycetota</taxon>
        <taxon>Actinomycetes</taxon>
        <taxon>Kitasatosporales</taxon>
        <taxon>Streptomycetaceae</taxon>
        <taxon>Streptomyces</taxon>
    </lineage>
</organism>
<sequence>MSARTPGEVRAVREGAVVRITLANPERRNALTFAMYERLLAACDLADEPGVRVTVLRGAGGHAFAAGTDIAEFAAFDPGTAGEEGLAYERRVGHVIARLLALRAPLVGVVEGPAVGGGLALAAACDVLLATPDARFGAPIARTLGNLLPAPVVARLKDRIGGARTMALLLTAELMDAETAHAAGLVHRVVPRDELAERAGELVERLASAAPLTLAGLKETDRRLAAAAAAVDTDDLLRGVYGSADFREGVAAFLAHRTPRWEGR</sequence>
<dbReference type="RefSeq" id="WP_120700535.1">
    <property type="nucleotide sequence ID" value="NZ_RBDX01000014.1"/>
</dbReference>
<dbReference type="SUPFAM" id="SSF52096">
    <property type="entry name" value="ClpP/crotonase"/>
    <property type="match status" value="1"/>
</dbReference>
<evidence type="ECO:0000313" key="4">
    <source>
        <dbReference type="Proteomes" id="UP000268652"/>
    </source>
</evidence>
<keyword evidence="4" id="KW-1185">Reference proteome</keyword>
<dbReference type="Gene3D" id="3.90.226.10">
    <property type="entry name" value="2-enoyl-CoA Hydratase, Chain A, domain 1"/>
    <property type="match status" value="1"/>
</dbReference>
<dbReference type="InterPro" id="IPR051683">
    <property type="entry name" value="Enoyl-CoA_Hydratase/Isomerase"/>
</dbReference>
<evidence type="ECO:0000313" key="2">
    <source>
        <dbReference type="EMBL" id="RKN07569.1"/>
    </source>
</evidence>
<name>A0A3A9W3Y0_9ACTN</name>
<dbReference type="AlphaFoldDB" id="A0A3A9W3Y0"/>
<dbReference type="InterPro" id="IPR029045">
    <property type="entry name" value="ClpP/crotonase-like_dom_sf"/>
</dbReference>
<protein>
    <submittedName>
        <fullName evidence="2">Enoyl-CoA hydratase</fullName>
        <ecNumber evidence="2">4.2.1.17</ecNumber>
    </submittedName>
</protein>
<evidence type="ECO:0000313" key="3">
    <source>
        <dbReference type="EMBL" id="RKN13700.1"/>
    </source>
</evidence>
<comment type="similarity">
    <text evidence="1">Belongs to the enoyl-CoA hydratase/isomerase family.</text>
</comment>
<dbReference type="EMBL" id="RBDY01000044">
    <property type="protein sequence ID" value="RKN13700.1"/>
    <property type="molecule type" value="Genomic_DNA"/>
</dbReference>
<dbReference type="PANTHER" id="PTHR42964">
    <property type="entry name" value="ENOYL-COA HYDRATASE"/>
    <property type="match status" value="1"/>
</dbReference>
<reference evidence="4 5" key="1">
    <citation type="submission" date="2018-09" db="EMBL/GenBank/DDBJ databases">
        <title>Streptomyces sp. nov. DS1-2, an endophytic actinomycete isolated from roots of Dendrobium scabrilingue.</title>
        <authorList>
            <person name="Kuncharoen N."/>
            <person name="Kudo T."/>
            <person name="Ohkuma M."/>
            <person name="Yuki M."/>
            <person name="Tanasupawat S."/>
        </authorList>
    </citation>
    <scope>NUCLEOTIDE SEQUENCE [LARGE SCALE GENOMIC DNA]</scope>
    <source>
        <strain evidence="2 5">AZ1-7</strain>
        <strain evidence="3 4">DS1-2</strain>
    </source>
</reference>
<dbReference type="GO" id="GO:0008300">
    <property type="term" value="P:isoprenoid catabolic process"/>
    <property type="evidence" value="ECO:0007669"/>
    <property type="project" value="TreeGrafter"/>
</dbReference>
<dbReference type="Proteomes" id="UP000268652">
    <property type="component" value="Unassembled WGS sequence"/>
</dbReference>
<comment type="caution">
    <text evidence="2">The sequence shown here is derived from an EMBL/GenBank/DDBJ whole genome shotgun (WGS) entry which is preliminary data.</text>
</comment>
<gene>
    <name evidence="3" type="ORF">D7318_30765</name>
    <name evidence="2" type="ORF">D7319_18045</name>
</gene>
<dbReference type="OrthoDB" id="4608673at2"/>
<dbReference type="EMBL" id="RBDX01000014">
    <property type="protein sequence ID" value="RKN07569.1"/>
    <property type="molecule type" value="Genomic_DNA"/>
</dbReference>
<dbReference type="InterPro" id="IPR014748">
    <property type="entry name" value="Enoyl-CoA_hydra_C"/>
</dbReference>
<dbReference type="EC" id="4.2.1.17" evidence="2"/>
<dbReference type="PANTHER" id="PTHR42964:SF1">
    <property type="entry name" value="POLYKETIDE BIOSYNTHESIS ENOYL-COA HYDRATASE PKSH-RELATED"/>
    <property type="match status" value="1"/>
</dbReference>
<dbReference type="CDD" id="cd06558">
    <property type="entry name" value="crotonase-like"/>
    <property type="match status" value="1"/>
</dbReference>
<keyword evidence="2" id="KW-0456">Lyase</keyword>
<dbReference type="Gene3D" id="1.10.12.10">
    <property type="entry name" value="Lyase 2-enoyl-coa Hydratase, Chain A, domain 2"/>
    <property type="match status" value="1"/>
</dbReference>
<accession>A0A3A9W3Y0</accession>
<dbReference type="InterPro" id="IPR001753">
    <property type="entry name" value="Enoyl-CoA_hydra/iso"/>
</dbReference>
<dbReference type="GO" id="GO:0004300">
    <property type="term" value="F:enoyl-CoA hydratase activity"/>
    <property type="evidence" value="ECO:0007669"/>
    <property type="project" value="UniProtKB-EC"/>
</dbReference>